<evidence type="ECO:0000256" key="2">
    <source>
        <dbReference type="SAM" id="Phobius"/>
    </source>
</evidence>
<name>A0A094ZDT7_SCHHA</name>
<dbReference type="Pfam" id="PF02151">
    <property type="entry name" value="UVR"/>
    <property type="match status" value="2"/>
</dbReference>
<feature type="compositionally biased region" description="Polar residues" evidence="1">
    <location>
        <begin position="783"/>
        <end position="793"/>
    </location>
</feature>
<dbReference type="STRING" id="6185.A0A094ZDT7"/>
<dbReference type="EMBL" id="KL250487">
    <property type="protein sequence ID" value="KGB31907.1"/>
    <property type="molecule type" value="Genomic_DNA"/>
</dbReference>
<evidence type="ECO:0000313" key="4">
    <source>
        <dbReference type="EMBL" id="KGB31907.1"/>
    </source>
</evidence>
<gene>
    <name evidence="4" type="ORF">MS3_00019</name>
</gene>
<accession>A0A094ZDT7</accession>
<feature type="compositionally biased region" description="Basic and acidic residues" evidence="1">
    <location>
        <begin position="794"/>
        <end position="809"/>
    </location>
</feature>
<sequence>MPHKLPFRVVYVSSQDEHFPATELNHHHPGTKGWISTRFCSYPQQLILSLEAKASFRKIQLLCHQYLIASKIEFFVGDTPDDEMEHFKNARYTRLGESTLTDSTDSYVVVLCDCSYYPLFSSSYAAFMQIYKTPTCLARYSFFVLVPDYIPPTEDLAFDMYQDPEVANIIRRLEKQKRLAVKAERFDQAQGIRDAITQLHQVGERLGRLALEKQQAVEEENYEQAKLKKNQITEMRNNLYRDIDLMKLLSSNTSTEQREQLYGRSDNQFPDTHFYLVIIIVEFICFLLLVNVYQSYLSELVYCLTYSHHIFDIVIAENDKTLSFYTHTQYWKLNPIQPIHFQSLLISDDLNENRRSNGSYTVNNNNGNNNNQDVDYFPFRRAYPSNDPDERPLPALKNKHRSNSPIVDPADEEHYTSELPVPVLHEQSFENFNHSEHMPPLDAVEAIQRDIDIYEDEQTMKYLEQAAHDRMVDGRENFQHSIIDLPEPMSETNRRQAGVAIDVVGINLVTKAYSKSWVFREKALFELEQRVTAPKLPPPVSLPDTAHPDPKAEIRSTTFLLRRALNDQVLSIFRLATKFVKPTIVNFADRYGIPRPDLYYCMDKLTPMKQNTTFWNELVRPFSPVTLDRLALSRIELATELYASRGVDPVFCNEHGHVNQGSFTLEALTIFTAKCLDHRSNEVREAAENLIVALYRSEDRATVRRLIPLDDVNSNRHPLYRRLLGKFDRIDGRYDPPLNDRPPAIKASVKQREVEALQADVQQLRAIVEHGNRGHLTTHKPNSRVSRTVPSQNYDRKSASRLKNNDRKSANNSQHGPPSVSPNRQNHTSNQHGSRITKSDNPNRNSSTANIQLEINSQQHTEEAEFLLSLDKTCIFCGEQNDSFTEEGLDIHYWKSCPMLHRCPNCKQACCHTCLCFIYCMFTEVVEIAGLTDHLLKECEACTPGQYVRCSKCSEAVLKTHLSNHHCLPIKLSSGLRCPLCHHDLPNLPDSVAPGGPEDVWKAHLLGSSNSTIQMPQCTENPRSLQSQQQKYNGHSTKNTSTSEAKVNICEYIYRITVILQAIVLL</sequence>
<keyword evidence="2" id="KW-1133">Transmembrane helix</keyword>
<protein>
    <submittedName>
        <fullName evidence="4">Centrosomal protein of 104 kDa</fullName>
    </submittedName>
</protein>
<keyword evidence="2" id="KW-0472">Membrane</keyword>
<feature type="transmembrane region" description="Helical" evidence="2">
    <location>
        <begin position="274"/>
        <end position="293"/>
    </location>
</feature>
<evidence type="ECO:0000256" key="1">
    <source>
        <dbReference type="SAM" id="MobiDB-lite"/>
    </source>
</evidence>
<dbReference type="Gene3D" id="2.60.120.260">
    <property type="entry name" value="Galactose-binding domain-like"/>
    <property type="match status" value="1"/>
</dbReference>
<dbReference type="InterPro" id="IPR001943">
    <property type="entry name" value="UVR_dom"/>
</dbReference>
<dbReference type="InterPro" id="IPR052607">
    <property type="entry name" value="CEP104-like"/>
</dbReference>
<reference evidence="4" key="1">
    <citation type="journal article" date="2012" name="Nat. Genet.">
        <title>Whole-genome sequence of Schistosoma haematobium.</title>
        <authorList>
            <person name="Young N.D."/>
            <person name="Jex A.R."/>
            <person name="Li B."/>
            <person name="Liu S."/>
            <person name="Yang L."/>
            <person name="Xiong Z."/>
            <person name="Li Y."/>
            <person name="Cantacessi C."/>
            <person name="Hall R.S."/>
            <person name="Xu X."/>
            <person name="Chen F."/>
            <person name="Wu X."/>
            <person name="Zerlotini A."/>
            <person name="Oliveira G."/>
            <person name="Hofmann A."/>
            <person name="Zhang G."/>
            <person name="Fang X."/>
            <person name="Kang Y."/>
            <person name="Campbell B.E."/>
            <person name="Loukas A."/>
            <person name="Ranganathan S."/>
            <person name="Rollinson D."/>
            <person name="Rinaldi G."/>
            <person name="Brindley P.J."/>
            <person name="Yang H."/>
            <person name="Wang J."/>
            <person name="Wang J."/>
            <person name="Gasser R.B."/>
        </authorList>
    </citation>
    <scope>NUCLEOTIDE SEQUENCE [LARGE SCALE GENOMIC DNA]</scope>
</reference>
<dbReference type="Pfam" id="PF21040">
    <property type="entry name" value="CEP104-like_TOG"/>
    <property type="match status" value="2"/>
</dbReference>
<dbReference type="GO" id="GO:0005929">
    <property type="term" value="C:cilium"/>
    <property type="evidence" value="ECO:0007669"/>
    <property type="project" value="TreeGrafter"/>
</dbReference>
<feature type="domain" description="UVR" evidence="3">
    <location>
        <begin position="167"/>
        <end position="202"/>
    </location>
</feature>
<feature type="region of interest" description="Disordered" evidence="1">
    <location>
        <begin position="1017"/>
        <end position="1040"/>
    </location>
</feature>
<dbReference type="Pfam" id="PF21038">
    <property type="entry name" value="CEP104_N"/>
    <property type="match status" value="1"/>
</dbReference>
<dbReference type="InterPro" id="IPR048738">
    <property type="entry name" value="CEP104_Znf"/>
</dbReference>
<feature type="region of interest" description="Disordered" evidence="1">
    <location>
        <begin position="356"/>
        <end position="378"/>
    </location>
</feature>
<dbReference type="PANTHER" id="PTHR13371:SF0">
    <property type="entry name" value="CENTROSOMAL PROTEIN OF 104 KDA"/>
    <property type="match status" value="1"/>
</dbReference>
<dbReference type="SUPFAM" id="SSF49785">
    <property type="entry name" value="Galactose-binding domain-like"/>
    <property type="match status" value="1"/>
</dbReference>
<dbReference type="PROSITE" id="PS50151">
    <property type="entry name" value="UVR"/>
    <property type="match status" value="1"/>
</dbReference>
<feature type="region of interest" description="Disordered" evidence="1">
    <location>
        <begin position="770"/>
        <end position="847"/>
    </location>
</feature>
<proteinExistence type="predicted"/>
<keyword evidence="2" id="KW-0812">Transmembrane</keyword>
<dbReference type="InterPro" id="IPR048739">
    <property type="entry name" value="CEP104_N"/>
</dbReference>
<dbReference type="PANTHER" id="PTHR13371">
    <property type="entry name" value="GLYCINE-, GLUTAMATE-, THIENYLCYCLOHEXYLPIPERIDINE-BINDING PROTEIN"/>
    <property type="match status" value="1"/>
</dbReference>
<dbReference type="AlphaFoldDB" id="A0A094ZDT7"/>
<dbReference type="Pfam" id="PF21039">
    <property type="entry name" value="CEP104_ZnF"/>
    <property type="match status" value="1"/>
</dbReference>
<feature type="compositionally biased region" description="Polar residues" evidence="1">
    <location>
        <begin position="810"/>
        <end position="847"/>
    </location>
</feature>
<organism evidence="4">
    <name type="scientific">Schistosoma haematobium</name>
    <name type="common">Blood fluke</name>
    <dbReference type="NCBI Taxonomy" id="6185"/>
    <lineage>
        <taxon>Eukaryota</taxon>
        <taxon>Metazoa</taxon>
        <taxon>Spiralia</taxon>
        <taxon>Lophotrochozoa</taxon>
        <taxon>Platyhelminthes</taxon>
        <taxon>Trematoda</taxon>
        <taxon>Digenea</taxon>
        <taxon>Strigeidida</taxon>
        <taxon>Schistosomatoidea</taxon>
        <taxon>Schistosomatidae</taxon>
        <taxon>Schistosoma</taxon>
    </lineage>
</organism>
<dbReference type="InterPro" id="IPR008979">
    <property type="entry name" value="Galactose-bd-like_sf"/>
</dbReference>
<evidence type="ECO:0000259" key="3">
    <source>
        <dbReference type="PROSITE" id="PS50151"/>
    </source>
</evidence>